<evidence type="ECO:0000256" key="5">
    <source>
        <dbReference type="ARBA" id="ARBA00023242"/>
    </source>
</evidence>
<organism evidence="7 8">
    <name type="scientific">Wickerhamiella sorbophila</name>
    <dbReference type="NCBI Taxonomy" id="45607"/>
    <lineage>
        <taxon>Eukaryota</taxon>
        <taxon>Fungi</taxon>
        <taxon>Dikarya</taxon>
        <taxon>Ascomycota</taxon>
        <taxon>Saccharomycotina</taxon>
        <taxon>Dipodascomycetes</taxon>
        <taxon>Dipodascales</taxon>
        <taxon>Trichomonascaceae</taxon>
        <taxon>Wickerhamiella</taxon>
    </lineage>
</organism>
<name>A0A2T0FBL9_9ASCO</name>
<evidence type="ECO:0000256" key="1">
    <source>
        <dbReference type="ARBA" id="ARBA00004123"/>
    </source>
</evidence>
<keyword evidence="8" id="KW-1185">Reference proteome</keyword>
<dbReference type="GO" id="GO:0048188">
    <property type="term" value="C:Set1C/COMPASS complex"/>
    <property type="evidence" value="ECO:0007669"/>
    <property type="project" value="TreeGrafter"/>
</dbReference>
<dbReference type="InterPro" id="IPR015943">
    <property type="entry name" value="WD40/YVTN_repeat-like_dom_sf"/>
</dbReference>
<comment type="subcellular location">
    <subcellularLocation>
        <location evidence="1">Nucleus</location>
    </subcellularLocation>
</comment>
<feature type="repeat" description="WD" evidence="6">
    <location>
        <begin position="110"/>
        <end position="145"/>
    </location>
</feature>
<dbReference type="InterPro" id="IPR019775">
    <property type="entry name" value="WD40_repeat_CS"/>
</dbReference>
<accession>A0A2T0FBL9</accession>
<gene>
    <name evidence="7" type="ORF">B9G98_00022</name>
</gene>
<evidence type="ECO:0000313" key="7">
    <source>
        <dbReference type="EMBL" id="PRT52402.1"/>
    </source>
</evidence>
<reference evidence="7 8" key="1">
    <citation type="submission" date="2017-04" db="EMBL/GenBank/DDBJ databases">
        <title>Genome sequencing of [Candida] sorbophila.</title>
        <authorList>
            <person name="Ahn J.O."/>
        </authorList>
    </citation>
    <scope>NUCLEOTIDE SEQUENCE [LARGE SCALE GENOMIC DNA]</scope>
    <source>
        <strain evidence="7 8">DS02</strain>
    </source>
</reference>
<comment type="similarity">
    <text evidence="2">Belongs to the WD repeat SWD2 family.</text>
</comment>
<dbReference type="Gene3D" id="2.130.10.10">
    <property type="entry name" value="YVTN repeat-like/Quinoprotein amine dehydrogenase"/>
    <property type="match status" value="1"/>
</dbReference>
<dbReference type="AlphaFoldDB" id="A0A2T0FBL9"/>
<dbReference type="InterPro" id="IPR037867">
    <property type="entry name" value="Swd2/WDR82"/>
</dbReference>
<dbReference type="Pfam" id="PF00400">
    <property type="entry name" value="WD40"/>
    <property type="match status" value="3"/>
</dbReference>
<dbReference type="EMBL" id="NDIQ01000001">
    <property type="protein sequence ID" value="PRT52402.1"/>
    <property type="molecule type" value="Genomic_DNA"/>
</dbReference>
<proteinExistence type="inferred from homology"/>
<evidence type="ECO:0000313" key="8">
    <source>
        <dbReference type="Proteomes" id="UP000238350"/>
    </source>
</evidence>
<evidence type="ECO:0000256" key="4">
    <source>
        <dbReference type="ARBA" id="ARBA00022737"/>
    </source>
</evidence>
<keyword evidence="5" id="KW-0539">Nucleus</keyword>
<dbReference type="STRING" id="45607.A0A2T0FBL9"/>
<dbReference type="GO" id="GO:0003682">
    <property type="term" value="F:chromatin binding"/>
    <property type="evidence" value="ECO:0007669"/>
    <property type="project" value="TreeGrafter"/>
</dbReference>
<keyword evidence="3 6" id="KW-0853">WD repeat</keyword>
<dbReference type="PROSITE" id="PS50294">
    <property type="entry name" value="WD_REPEATS_REGION"/>
    <property type="match status" value="1"/>
</dbReference>
<dbReference type="PROSITE" id="PS00678">
    <property type="entry name" value="WD_REPEATS_1"/>
    <property type="match status" value="2"/>
</dbReference>
<dbReference type="InterPro" id="IPR036322">
    <property type="entry name" value="WD40_repeat_dom_sf"/>
</dbReference>
<dbReference type="Proteomes" id="UP000238350">
    <property type="component" value="Unassembled WGS sequence"/>
</dbReference>
<sequence length="324" mass="35865">MVRRELPLTSDVVYSFQPAKDLRNHEDTAVVTSVDIDDSGHWCITAGTDEAIQLYDCNAGKHTKTVASKKYGAHLAKFTHSPTNCVYASTKEDDTIRYLSLHDNQYVRYFRGHKNKVTGLEISPTSDVMLSTALDRSVRIWDLRSQHCQGLLTVPTPCQVAFDATGLVFAVASQELRTVAFYDVRSFDKEPFVSFRAEVDGNWHKVEFSNNSKHLVVAGDTGFHGVFDGFNGNHVTNVTGFRSLQRPIPSVSPVCFSMDGRFLFGGSNDPALCVWDLGDLKDEKSITPSKIIEAPQQPAILAVNPRTMLLATADSSLTFWLPSA</sequence>
<dbReference type="InterPro" id="IPR001680">
    <property type="entry name" value="WD40_rpt"/>
</dbReference>
<evidence type="ECO:0000256" key="6">
    <source>
        <dbReference type="PROSITE-ProRule" id="PRU00221"/>
    </source>
</evidence>
<evidence type="ECO:0000256" key="3">
    <source>
        <dbReference type="ARBA" id="ARBA00022574"/>
    </source>
</evidence>
<dbReference type="PANTHER" id="PTHR19861:SF0">
    <property type="entry name" value="WD REPEAT-CONTAINING PROTEIN 82"/>
    <property type="match status" value="1"/>
</dbReference>
<dbReference type="GeneID" id="36513771"/>
<dbReference type="PROSITE" id="PS50082">
    <property type="entry name" value="WD_REPEATS_2"/>
    <property type="match status" value="1"/>
</dbReference>
<dbReference type="SUPFAM" id="SSF50978">
    <property type="entry name" value="WD40 repeat-like"/>
    <property type="match status" value="1"/>
</dbReference>
<dbReference type="RefSeq" id="XP_024662348.1">
    <property type="nucleotide sequence ID" value="XM_024806580.1"/>
</dbReference>
<keyword evidence="4" id="KW-0677">Repeat</keyword>
<dbReference type="SMART" id="SM00320">
    <property type="entry name" value="WD40"/>
    <property type="match status" value="3"/>
</dbReference>
<evidence type="ECO:0000256" key="2">
    <source>
        <dbReference type="ARBA" id="ARBA00005616"/>
    </source>
</evidence>
<comment type="caution">
    <text evidence="7">The sequence shown here is derived from an EMBL/GenBank/DDBJ whole genome shotgun (WGS) entry which is preliminary data.</text>
</comment>
<protein>
    <submittedName>
        <fullName evidence="7">Set1 complex component swd2</fullName>
    </submittedName>
</protein>
<dbReference type="OrthoDB" id="27537at2759"/>
<dbReference type="GO" id="GO:0016070">
    <property type="term" value="P:RNA metabolic process"/>
    <property type="evidence" value="ECO:0007669"/>
    <property type="project" value="UniProtKB-ARBA"/>
</dbReference>
<dbReference type="PANTHER" id="PTHR19861">
    <property type="entry name" value="WD40 REPEAT PROTEIN SWD2"/>
    <property type="match status" value="1"/>
</dbReference>